<feature type="domain" description="Peptidase S54 rhomboid" evidence="8">
    <location>
        <begin position="71"/>
        <end position="217"/>
    </location>
</feature>
<dbReference type="Proteomes" id="UP000199648">
    <property type="component" value="Unassembled WGS sequence"/>
</dbReference>
<dbReference type="PANTHER" id="PTHR43731:SF14">
    <property type="entry name" value="PRESENILIN-ASSOCIATED RHOMBOID-LIKE PROTEIN, MITOCHONDRIAL"/>
    <property type="match status" value="1"/>
</dbReference>
<dbReference type="FunFam" id="1.20.1540.10:FF:000027">
    <property type="entry name" value="Rhomboid family intramembrane serine protease"/>
    <property type="match status" value="1"/>
</dbReference>
<dbReference type="InterPro" id="IPR050925">
    <property type="entry name" value="Rhomboid_protease_S54"/>
</dbReference>
<feature type="transmembrane region" description="Helical" evidence="7">
    <location>
        <begin position="199"/>
        <end position="218"/>
    </location>
</feature>
<organism evidence="9 10">
    <name type="scientific">Thiohalomonas denitrificans</name>
    <dbReference type="NCBI Taxonomy" id="415747"/>
    <lineage>
        <taxon>Bacteria</taxon>
        <taxon>Pseudomonadati</taxon>
        <taxon>Pseudomonadota</taxon>
        <taxon>Gammaproteobacteria</taxon>
        <taxon>Thiohalomonadales</taxon>
        <taxon>Thiohalomonadaceae</taxon>
        <taxon>Thiohalomonas</taxon>
    </lineage>
</organism>
<feature type="transmembrane region" description="Helical" evidence="7">
    <location>
        <begin position="158"/>
        <end position="187"/>
    </location>
</feature>
<evidence type="ECO:0000256" key="1">
    <source>
        <dbReference type="ARBA" id="ARBA00004141"/>
    </source>
</evidence>
<feature type="transmembrane region" description="Helical" evidence="7">
    <location>
        <begin position="12"/>
        <end position="32"/>
    </location>
</feature>
<proteinExistence type="inferred from homology"/>
<dbReference type="GO" id="GO:0004252">
    <property type="term" value="F:serine-type endopeptidase activity"/>
    <property type="evidence" value="ECO:0007669"/>
    <property type="project" value="InterPro"/>
</dbReference>
<keyword evidence="10" id="KW-1185">Reference proteome</keyword>
<sequence length="231" mass="25202">MIPLRDDNPTRRPAVVTVAIIIACVVVFAWHFSLSENGRQAFVYSLGFIPATLFGDRELPPELHLVPAEMTLFTSLFVHGGLLHLVGNMLYLWIFGNNVEDAMGHGRFIVFYLVCGLAASMAQGLINPGMALPMIGASGAVAGILGAYLLLHPTARVLVVIPIFIFPYFVYLPAVAVLGLWFLLQFINSLGANPDEPGVAWFAHLGGFIAGMLLIPLFKGRNVPLFWQKGR</sequence>
<keyword evidence="5 7" id="KW-1133">Transmembrane helix</keyword>
<dbReference type="AlphaFoldDB" id="A0A1G5PT56"/>
<comment type="similarity">
    <text evidence="2">Belongs to the peptidase S54 family.</text>
</comment>
<evidence type="ECO:0000256" key="7">
    <source>
        <dbReference type="SAM" id="Phobius"/>
    </source>
</evidence>
<gene>
    <name evidence="9" type="ORF">SAMN03097708_00797</name>
</gene>
<dbReference type="GO" id="GO:0006508">
    <property type="term" value="P:proteolysis"/>
    <property type="evidence" value="ECO:0007669"/>
    <property type="project" value="UniProtKB-KW"/>
</dbReference>
<dbReference type="PROSITE" id="PS51257">
    <property type="entry name" value="PROKAR_LIPOPROTEIN"/>
    <property type="match status" value="1"/>
</dbReference>
<dbReference type="Gene3D" id="1.20.1540.10">
    <property type="entry name" value="Rhomboid-like"/>
    <property type="match status" value="1"/>
</dbReference>
<protein>
    <submittedName>
        <fullName evidence="9">Membrane associated serine protease, rhomboid family</fullName>
    </submittedName>
</protein>
<keyword evidence="4" id="KW-0378">Hydrolase</keyword>
<accession>A0A1G5PT56</accession>
<dbReference type="EMBL" id="FMWD01000002">
    <property type="protein sequence ID" value="SCZ52754.1"/>
    <property type="molecule type" value="Genomic_DNA"/>
</dbReference>
<keyword evidence="3 7" id="KW-0812">Transmembrane</keyword>
<dbReference type="GO" id="GO:0016020">
    <property type="term" value="C:membrane"/>
    <property type="evidence" value="ECO:0007669"/>
    <property type="project" value="UniProtKB-SubCell"/>
</dbReference>
<evidence type="ECO:0000256" key="3">
    <source>
        <dbReference type="ARBA" id="ARBA00022692"/>
    </source>
</evidence>
<comment type="subcellular location">
    <subcellularLocation>
        <location evidence="1">Membrane</location>
        <topology evidence="1">Multi-pass membrane protein</topology>
    </subcellularLocation>
</comment>
<reference evidence="9 10" key="1">
    <citation type="submission" date="2016-10" db="EMBL/GenBank/DDBJ databases">
        <authorList>
            <person name="de Groot N.N."/>
        </authorList>
    </citation>
    <scope>NUCLEOTIDE SEQUENCE [LARGE SCALE GENOMIC DNA]</scope>
    <source>
        <strain evidence="9 10">HLD2</strain>
    </source>
</reference>
<dbReference type="OrthoDB" id="9814037at2"/>
<feature type="transmembrane region" description="Helical" evidence="7">
    <location>
        <begin position="76"/>
        <end position="96"/>
    </location>
</feature>
<feature type="transmembrane region" description="Helical" evidence="7">
    <location>
        <begin position="132"/>
        <end position="151"/>
    </location>
</feature>
<evidence type="ECO:0000259" key="8">
    <source>
        <dbReference type="Pfam" id="PF01694"/>
    </source>
</evidence>
<keyword evidence="6 7" id="KW-0472">Membrane</keyword>
<dbReference type="InterPro" id="IPR035952">
    <property type="entry name" value="Rhomboid-like_sf"/>
</dbReference>
<name>A0A1G5PT56_9GAMM</name>
<evidence type="ECO:0000313" key="10">
    <source>
        <dbReference type="Proteomes" id="UP000199648"/>
    </source>
</evidence>
<dbReference type="PANTHER" id="PTHR43731">
    <property type="entry name" value="RHOMBOID PROTEASE"/>
    <property type="match status" value="1"/>
</dbReference>
<keyword evidence="9" id="KW-0645">Protease</keyword>
<evidence type="ECO:0000256" key="2">
    <source>
        <dbReference type="ARBA" id="ARBA00009045"/>
    </source>
</evidence>
<evidence type="ECO:0000256" key="5">
    <source>
        <dbReference type="ARBA" id="ARBA00022989"/>
    </source>
</evidence>
<dbReference type="InterPro" id="IPR022764">
    <property type="entry name" value="Peptidase_S54_rhomboid_dom"/>
</dbReference>
<dbReference type="RefSeq" id="WP_092992837.1">
    <property type="nucleotide sequence ID" value="NZ_FMWD01000002.1"/>
</dbReference>
<feature type="transmembrane region" description="Helical" evidence="7">
    <location>
        <begin position="108"/>
        <end position="126"/>
    </location>
</feature>
<evidence type="ECO:0000313" key="9">
    <source>
        <dbReference type="EMBL" id="SCZ52754.1"/>
    </source>
</evidence>
<evidence type="ECO:0000256" key="4">
    <source>
        <dbReference type="ARBA" id="ARBA00022801"/>
    </source>
</evidence>
<dbReference type="SUPFAM" id="SSF144091">
    <property type="entry name" value="Rhomboid-like"/>
    <property type="match status" value="1"/>
</dbReference>
<dbReference type="STRING" id="415747.SAMN03097708_00797"/>
<evidence type="ECO:0000256" key="6">
    <source>
        <dbReference type="ARBA" id="ARBA00023136"/>
    </source>
</evidence>
<dbReference type="Pfam" id="PF01694">
    <property type="entry name" value="Rhomboid"/>
    <property type="match status" value="1"/>
</dbReference>